<accession>A0A5C1Q7X9</accession>
<dbReference type="RefSeq" id="WP_149566687.1">
    <property type="nucleotide sequence ID" value="NZ_CP035807.1"/>
</dbReference>
<keyword evidence="1" id="KW-0812">Transmembrane</keyword>
<dbReference type="EMBL" id="CP035807">
    <property type="protein sequence ID" value="QEN03428.1"/>
    <property type="molecule type" value="Genomic_DNA"/>
</dbReference>
<dbReference type="OrthoDB" id="3169575at2"/>
<feature type="transmembrane region" description="Helical" evidence="1">
    <location>
        <begin position="30"/>
        <end position="49"/>
    </location>
</feature>
<evidence type="ECO:0000313" key="2">
    <source>
        <dbReference type="EMBL" id="QEN03428.1"/>
    </source>
</evidence>
<keyword evidence="3" id="KW-1185">Reference proteome</keyword>
<feature type="transmembrane region" description="Helical" evidence="1">
    <location>
        <begin position="7"/>
        <end position="24"/>
    </location>
</feature>
<proteinExistence type="predicted"/>
<reference evidence="2 3" key="2">
    <citation type="submission" date="2019-09" db="EMBL/GenBank/DDBJ databases">
        <title>Complete Genome Sequence and Methylome Analysis of free living Spirochaetas.</title>
        <authorList>
            <person name="Leshcheva N."/>
            <person name="Mikheeva N."/>
        </authorList>
    </citation>
    <scope>NUCLEOTIDE SEQUENCE [LARGE SCALE GENOMIC DNA]</scope>
    <source>
        <strain evidence="2 3">P</strain>
    </source>
</reference>
<keyword evidence="1" id="KW-1133">Transmembrane helix</keyword>
<dbReference type="AlphaFoldDB" id="A0A5C1Q7X9"/>
<feature type="transmembrane region" description="Helical" evidence="1">
    <location>
        <begin position="61"/>
        <end position="79"/>
    </location>
</feature>
<name>A0A5C1Q7X9_9SPIO</name>
<organism evidence="2 3">
    <name type="scientific">Thiospirochaeta perfilievii</name>
    <dbReference type="NCBI Taxonomy" id="252967"/>
    <lineage>
        <taxon>Bacteria</taxon>
        <taxon>Pseudomonadati</taxon>
        <taxon>Spirochaetota</taxon>
        <taxon>Spirochaetia</taxon>
        <taxon>Spirochaetales</taxon>
        <taxon>Spirochaetaceae</taxon>
        <taxon>Thiospirochaeta</taxon>
    </lineage>
</organism>
<gene>
    <name evidence="2" type="ORF">EW093_01485</name>
</gene>
<dbReference type="KEGG" id="sper:EW093_01485"/>
<sequence length="528" mass="59685">MKKKFNFIIYSCLIVLFAAIYYLSLPVLNIMFYGLPFFVTLIGITILIVESNKNGIPNIPGLIITALGLVFLTIVPLFTTPAIGRSDRYMNIIGEVEESLFIEDISPVDVDKIRLVDQDMASKLGDKTIGQDPALGSSSYVGNFNIQTYRGELYWVAPLLHRSFFKWLSNKEGSKGYIMVSATNPQDVRLVQDKGFIKYQPDAYFSQDLKRHIYFNGFINKGFTDYTFEIDDDGKPYWVISQYKKVIGYSGKDVEKTILIDAQNGTLSSYTVDKTPKWVDRIQPEEFVIDQVNNWGKFKKGFWNSILAEEGVQRLTPGISLVYGKDGVSYWYSGVTSVGADDSTIGFILVNSRTKEFKYYKQSGATETAAMGSAEGKVQEKGYYATFPIMYNIVGRPTYVLSLKDNAGLIKMISMISVEDYTVLGIGETTEEALRNYKSALKRTLSGADIRESLNIKAINGVIERINSDIFKGDSFYYFTLQGVKNRTFTLTSQISKDIILTEPNDYVEIKYEESDSDILEVSEYIRR</sequence>
<dbReference type="Proteomes" id="UP000323824">
    <property type="component" value="Chromosome"/>
</dbReference>
<evidence type="ECO:0000256" key="1">
    <source>
        <dbReference type="SAM" id="Phobius"/>
    </source>
</evidence>
<evidence type="ECO:0008006" key="4">
    <source>
        <dbReference type="Google" id="ProtNLM"/>
    </source>
</evidence>
<reference evidence="2 3" key="1">
    <citation type="submission" date="2019-02" db="EMBL/GenBank/DDBJ databases">
        <authorList>
            <person name="Fomenkov A."/>
            <person name="Dubinina G."/>
            <person name="Grabovich M."/>
            <person name="Vincze T."/>
            <person name="Roberts R.J."/>
        </authorList>
    </citation>
    <scope>NUCLEOTIDE SEQUENCE [LARGE SCALE GENOMIC DNA]</scope>
    <source>
        <strain evidence="2 3">P</strain>
    </source>
</reference>
<protein>
    <recommendedName>
        <fullName evidence="4">Cell shape-determining protein</fullName>
    </recommendedName>
</protein>
<evidence type="ECO:0000313" key="3">
    <source>
        <dbReference type="Proteomes" id="UP000323824"/>
    </source>
</evidence>
<keyword evidence="1" id="KW-0472">Membrane</keyword>